<dbReference type="AlphaFoldDB" id="A0A7J7CF36"/>
<reference evidence="2 3" key="1">
    <citation type="journal article" date="2020" name="Nat. Commun.">
        <title>Genome of Tripterygium wilfordii and identification of cytochrome P450 involved in triptolide biosynthesis.</title>
        <authorList>
            <person name="Tu L."/>
            <person name="Su P."/>
            <person name="Zhang Z."/>
            <person name="Gao L."/>
            <person name="Wang J."/>
            <person name="Hu T."/>
            <person name="Zhou J."/>
            <person name="Zhang Y."/>
            <person name="Zhao Y."/>
            <person name="Liu Y."/>
            <person name="Song Y."/>
            <person name="Tong Y."/>
            <person name="Lu Y."/>
            <person name="Yang J."/>
            <person name="Xu C."/>
            <person name="Jia M."/>
            <person name="Peters R.J."/>
            <person name="Huang L."/>
            <person name="Gao W."/>
        </authorList>
    </citation>
    <scope>NUCLEOTIDE SEQUENCE [LARGE SCALE GENOMIC DNA]</scope>
    <source>
        <strain evidence="3">cv. XIE 37</strain>
        <tissue evidence="2">Leaf</tissue>
    </source>
</reference>
<organism evidence="2 3">
    <name type="scientific">Tripterygium wilfordii</name>
    <name type="common">Thunder God vine</name>
    <dbReference type="NCBI Taxonomy" id="458696"/>
    <lineage>
        <taxon>Eukaryota</taxon>
        <taxon>Viridiplantae</taxon>
        <taxon>Streptophyta</taxon>
        <taxon>Embryophyta</taxon>
        <taxon>Tracheophyta</taxon>
        <taxon>Spermatophyta</taxon>
        <taxon>Magnoliopsida</taxon>
        <taxon>eudicotyledons</taxon>
        <taxon>Gunneridae</taxon>
        <taxon>Pentapetalae</taxon>
        <taxon>rosids</taxon>
        <taxon>fabids</taxon>
        <taxon>Celastrales</taxon>
        <taxon>Celastraceae</taxon>
        <taxon>Tripterygium</taxon>
    </lineage>
</organism>
<accession>A0A7J7CF36</accession>
<feature type="compositionally biased region" description="Low complexity" evidence="1">
    <location>
        <begin position="27"/>
        <end position="38"/>
    </location>
</feature>
<dbReference type="PANTHER" id="PTHR38222">
    <property type="entry name" value="TFIIS N-TERMINAL DOMAIN-CONTAINING PROTEIN"/>
    <property type="match status" value="1"/>
</dbReference>
<comment type="caution">
    <text evidence="2">The sequence shown here is derived from an EMBL/GenBank/DDBJ whole genome shotgun (WGS) entry which is preliminary data.</text>
</comment>
<dbReference type="EMBL" id="JAAARO010000018">
    <property type="protein sequence ID" value="KAF5732326.1"/>
    <property type="molecule type" value="Genomic_DNA"/>
</dbReference>
<evidence type="ECO:0000313" key="2">
    <source>
        <dbReference type="EMBL" id="KAF5732326.1"/>
    </source>
</evidence>
<proteinExistence type="predicted"/>
<gene>
    <name evidence="2" type="ORF">HS088_TW18G01020</name>
</gene>
<feature type="region of interest" description="Disordered" evidence="1">
    <location>
        <begin position="18"/>
        <end position="38"/>
    </location>
</feature>
<protein>
    <submittedName>
        <fullName evidence="2">Uncharacterized protein</fullName>
    </submittedName>
</protein>
<dbReference type="PANTHER" id="PTHR38222:SF1">
    <property type="entry name" value="TFIIS N-TERMINAL DOMAIN-CONTAINING PROTEIN"/>
    <property type="match status" value="1"/>
</dbReference>
<dbReference type="Proteomes" id="UP000593562">
    <property type="component" value="Unassembled WGS sequence"/>
</dbReference>
<evidence type="ECO:0000256" key="1">
    <source>
        <dbReference type="SAM" id="MobiDB-lite"/>
    </source>
</evidence>
<name>A0A7J7CF36_TRIWF</name>
<dbReference type="InParanoid" id="A0A7J7CF36"/>
<keyword evidence="3" id="KW-1185">Reference proteome</keyword>
<sequence length="81" mass="8857">MSALIDIWTSELAKLREKAQPISPNGSNPSNTVPSQPSQVVQVKERNFAESPHDYMSAIKVKPPVLPSEASISMLVDFFCA</sequence>
<evidence type="ECO:0000313" key="3">
    <source>
        <dbReference type="Proteomes" id="UP000593562"/>
    </source>
</evidence>